<gene>
    <name evidence="2" type="ORF">AAAT04_02415</name>
</gene>
<feature type="transmembrane region" description="Helical" evidence="1">
    <location>
        <begin position="12"/>
        <end position="31"/>
    </location>
</feature>
<dbReference type="RefSeq" id="WP_008400173.1">
    <property type="nucleotide sequence ID" value="NZ_JBBNFM010000001.1"/>
</dbReference>
<evidence type="ECO:0000313" key="2">
    <source>
        <dbReference type="EMBL" id="MEQ2452904.1"/>
    </source>
</evidence>
<keyword evidence="1" id="KW-0472">Membrane</keyword>
<comment type="caution">
    <text evidence="2">The sequence shown here is derived from an EMBL/GenBank/DDBJ whole genome shotgun (WGS) entry which is preliminary data.</text>
</comment>
<proteinExistence type="predicted"/>
<name>A0ABV1EFM9_9FIRM</name>
<organism evidence="2 3">
    <name type="scientific">Coprococcus ammoniilyticus</name>
    <dbReference type="NCBI Taxonomy" id="2981785"/>
    <lineage>
        <taxon>Bacteria</taxon>
        <taxon>Bacillati</taxon>
        <taxon>Bacillota</taxon>
        <taxon>Clostridia</taxon>
        <taxon>Lachnospirales</taxon>
        <taxon>Lachnospiraceae</taxon>
        <taxon>Coprococcus</taxon>
    </lineage>
</organism>
<keyword evidence="3" id="KW-1185">Reference proteome</keyword>
<keyword evidence="1" id="KW-0812">Transmembrane</keyword>
<evidence type="ECO:0000313" key="3">
    <source>
        <dbReference type="Proteomes" id="UP001482186"/>
    </source>
</evidence>
<dbReference type="Proteomes" id="UP001482186">
    <property type="component" value="Unassembled WGS sequence"/>
</dbReference>
<protein>
    <submittedName>
        <fullName evidence="2">Uncharacterized protein</fullName>
    </submittedName>
</protein>
<accession>A0ABV1EFM9</accession>
<keyword evidence="1" id="KW-1133">Transmembrane helix</keyword>
<sequence length="109" mass="12872">MRMMVEKKKSIALIIILLTIVVIFICGRYYFAHNKSYKNEAIEKGDYIYLNGVRYSQTSKLENYKISNVVICTSDSGRKLYEIEEYPDYEYIAGYYAWDGVIYKKDETD</sequence>
<evidence type="ECO:0000256" key="1">
    <source>
        <dbReference type="SAM" id="Phobius"/>
    </source>
</evidence>
<reference evidence="2 3" key="1">
    <citation type="submission" date="2024-04" db="EMBL/GenBank/DDBJ databases">
        <title>Human intestinal bacterial collection.</title>
        <authorList>
            <person name="Pauvert C."/>
            <person name="Hitch T.C.A."/>
            <person name="Clavel T."/>
        </authorList>
    </citation>
    <scope>NUCLEOTIDE SEQUENCE [LARGE SCALE GENOMIC DNA]</scope>
    <source>
        <strain evidence="2 3">CLA-AA-H141</strain>
    </source>
</reference>
<dbReference type="EMBL" id="JBBNFM010000001">
    <property type="protein sequence ID" value="MEQ2452904.1"/>
    <property type="molecule type" value="Genomic_DNA"/>
</dbReference>